<gene>
    <name evidence="2" type="ORF">GALL_140530</name>
</gene>
<dbReference type="EMBL" id="MLJW01000062">
    <property type="protein sequence ID" value="OIR03872.1"/>
    <property type="molecule type" value="Genomic_DNA"/>
</dbReference>
<keyword evidence="1" id="KW-0812">Transmembrane</keyword>
<dbReference type="NCBIfam" id="TIGR02523">
    <property type="entry name" value="type_IV_pilV"/>
    <property type="match status" value="1"/>
</dbReference>
<dbReference type="Pfam" id="PF07963">
    <property type="entry name" value="N_methyl"/>
    <property type="match status" value="1"/>
</dbReference>
<evidence type="ECO:0008006" key="3">
    <source>
        <dbReference type="Google" id="ProtNLM"/>
    </source>
</evidence>
<name>A0A1J5SIL0_9ZZZZ</name>
<evidence type="ECO:0000313" key="2">
    <source>
        <dbReference type="EMBL" id="OIR03872.1"/>
    </source>
</evidence>
<sequence>MNQSQLRRHDRGLTLIEVMVTLVILLLGLLGLSGMIVKAQRLAYEAYERQQALAIATDLAERMRANQSANVTTPSNSDIAAVYAANAGPSAPLGDPASAAMWSQLQSGSITDCTAAACTPTELANYDLATWEGLLLGAGKSNASNLRIGSISHARGCVEGPVASMSPGMSAPANTYRITVTWQGDQAVPTSAGNANDLRNLTTCAQGQYLTLANSPDSADEYRRLVTLYVFIYQPT</sequence>
<accession>A0A1J5SIL0</accession>
<dbReference type="InterPro" id="IPR012902">
    <property type="entry name" value="N_methyl_site"/>
</dbReference>
<proteinExistence type="predicted"/>
<organism evidence="2">
    <name type="scientific">mine drainage metagenome</name>
    <dbReference type="NCBI Taxonomy" id="410659"/>
    <lineage>
        <taxon>unclassified sequences</taxon>
        <taxon>metagenomes</taxon>
        <taxon>ecological metagenomes</taxon>
    </lineage>
</organism>
<evidence type="ECO:0000256" key="1">
    <source>
        <dbReference type="SAM" id="Phobius"/>
    </source>
</evidence>
<reference evidence="2" key="1">
    <citation type="submission" date="2016-10" db="EMBL/GenBank/DDBJ databases">
        <title>Sequence of Gallionella enrichment culture.</title>
        <authorList>
            <person name="Poehlein A."/>
            <person name="Muehling M."/>
            <person name="Daniel R."/>
        </authorList>
    </citation>
    <scope>NUCLEOTIDE SEQUENCE</scope>
</reference>
<dbReference type="NCBIfam" id="TIGR02532">
    <property type="entry name" value="IV_pilin_GFxxxE"/>
    <property type="match status" value="1"/>
</dbReference>
<protein>
    <recommendedName>
        <fullName evidence="3">Type IV pilus modification protein PilV</fullName>
    </recommendedName>
</protein>
<feature type="transmembrane region" description="Helical" evidence="1">
    <location>
        <begin position="12"/>
        <end position="37"/>
    </location>
</feature>
<comment type="caution">
    <text evidence="2">The sequence shown here is derived from an EMBL/GenBank/DDBJ whole genome shotgun (WGS) entry which is preliminary data.</text>
</comment>
<dbReference type="InterPro" id="IPR013362">
    <property type="entry name" value="Pilus_4_PilV"/>
</dbReference>
<keyword evidence="1" id="KW-1133">Transmembrane helix</keyword>
<keyword evidence="1" id="KW-0472">Membrane</keyword>
<dbReference type="AlphaFoldDB" id="A0A1J5SIL0"/>